<feature type="compositionally biased region" description="Basic and acidic residues" evidence="1">
    <location>
        <begin position="53"/>
        <end position="62"/>
    </location>
</feature>
<organism evidence="2 3">
    <name type="scientific">Canavalia gladiata</name>
    <name type="common">Sword bean</name>
    <name type="synonym">Dolichos gladiatus</name>
    <dbReference type="NCBI Taxonomy" id="3824"/>
    <lineage>
        <taxon>Eukaryota</taxon>
        <taxon>Viridiplantae</taxon>
        <taxon>Streptophyta</taxon>
        <taxon>Embryophyta</taxon>
        <taxon>Tracheophyta</taxon>
        <taxon>Spermatophyta</taxon>
        <taxon>Magnoliopsida</taxon>
        <taxon>eudicotyledons</taxon>
        <taxon>Gunneridae</taxon>
        <taxon>Pentapetalae</taxon>
        <taxon>rosids</taxon>
        <taxon>fabids</taxon>
        <taxon>Fabales</taxon>
        <taxon>Fabaceae</taxon>
        <taxon>Papilionoideae</taxon>
        <taxon>50 kb inversion clade</taxon>
        <taxon>NPAAA clade</taxon>
        <taxon>indigoferoid/millettioid clade</taxon>
        <taxon>Phaseoleae</taxon>
        <taxon>Canavalia</taxon>
    </lineage>
</organism>
<accession>A0AAN9QIS9</accession>
<feature type="compositionally biased region" description="Acidic residues" evidence="1">
    <location>
        <begin position="74"/>
        <end position="84"/>
    </location>
</feature>
<dbReference type="InterPro" id="IPR053234">
    <property type="entry name" value="RPM1_Interactor"/>
</dbReference>
<keyword evidence="3" id="KW-1185">Reference proteome</keyword>
<dbReference type="PANTHER" id="PTHR33443">
    <property type="entry name" value="ZGC:112980"/>
    <property type="match status" value="1"/>
</dbReference>
<dbReference type="AlphaFoldDB" id="A0AAN9QIS9"/>
<dbReference type="Proteomes" id="UP001367508">
    <property type="component" value="Unassembled WGS sequence"/>
</dbReference>
<evidence type="ECO:0000256" key="1">
    <source>
        <dbReference type="SAM" id="MobiDB-lite"/>
    </source>
</evidence>
<feature type="region of interest" description="Disordered" evidence="1">
    <location>
        <begin position="1"/>
        <end position="23"/>
    </location>
</feature>
<evidence type="ECO:0000313" key="3">
    <source>
        <dbReference type="Proteomes" id="UP001367508"/>
    </source>
</evidence>
<reference evidence="2 3" key="1">
    <citation type="submission" date="2024-01" db="EMBL/GenBank/DDBJ databases">
        <title>The genomes of 5 underutilized Papilionoideae crops provide insights into root nodulation and disease resistanc.</title>
        <authorList>
            <person name="Jiang F."/>
        </authorList>
    </citation>
    <scope>NUCLEOTIDE SEQUENCE [LARGE SCALE GENOMIC DNA]</scope>
    <source>
        <strain evidence="2">LVBAO_FW01</strain>
        <tissue evidence="2">Leaves</tissue>
    </source>
</reference>
<evidence type="ECO:0000313" key="2">
    <source>
        <dbReference type="EMBL" id="KAK7336932.1"/>
    </source>
</evidence>
<dbReference type="PANTHER" id="PTHR33443:SF35">
    <property type="entry name" value="VQ DOMAIN-CONTAINING PROTEIN"/>
    <property type="match status" value="1"/>
</dbReference>
<comment type="caution">
    <text evidence="2">The sequence shown here is derived from an EMBL/GenBank/DDBJ whole genome shotgun (WGS) entry which is preliminary data.</text>
</comment>
<feature type="region of interest" description="Disordered" evidence="1">
    <location>
        <begin position="52"/>
        <end position="105"/>
    </location>
</feature>
<sequence length="634" mass="70023">MEAGAFMLDVSSDEEEAETYFEEKGERSIDLDWINEFLDMSDEEPNEVVVLHEVNKHEDKSKSSISTPSAKSVDDDDEDEDDCVVLDGDPEKRVNSVEDSPTGSDELFVVGEKGQIACRDYPHARHLCVKFPYSSTPHERHCDQVMGSNLGNSLFSCNGKAAYIHPSQTPLGCGLMQKCHCYVCDSLAPCMKWGTGLSSTDHCHANDKSEMWETLRKIFRLSKTDTLAASTNYGTLGDIRNPQHNHILPLDITPLSPNSMLVNQTSRSTAMHRYSPVNLIMRTCSSPNSNLQTQISRPNTFPECSMAANFTIPYGTNHGRCQESGSTLVRKRYQSHSIPRQFLGVRNHAIQRVRGNGASSFWPQLLCSRMTPKGVGNAGVRSAQAMNHCTHAASGFSNHANSACKYDRYLAVATGFSNNRTCYGQNDIWNPQNFLYPHPSSEQNNLSSFTKYDKAYEAQAYCQSNHSQNLYAFCVQGNDAPSSNVVGLNRNQVLNEHQIGSQNENACGNIIQCGTTREYFCQQKPHDESQSDFAMKADFSGLDSSWVEGTSKNSESINISLSAKEGGAQVAGSTNFGSVDDIKQWLFGEGNSAQVGANGVLASQLNMPSPDLSTFDESMYLFDFESSWNCLAHV</sequence>
<proteinExistence type="predicted"/>
<dbReference type="EMBL" id="JAYMYQ010000004">
    <property type="protein sequence ID" value="KAK7336932.1"/>
    <property type="molecule type" value="Genomic_DNA"/>
</dbReference>
<name>A0AAN9QIS9_CANGL</name>
<protein>
    <submittedName>
        <fullName evidence="2">Uncharacterized protein</fullName>
    </submittedName>
</protein>
<feature type="compositionally biased region" description="Acidic residues" evidence="1">
    <location>
        <begin position="11"/>
        <end position="20"/>
    </location>
</feature>
<gene>
    <name evidence="2" type="ORF">VNO77_17485</name>
</gene>